<accession>A0A7J4IZ14</accession>
<proteinExistence type="predicted"/>
<evidence type="ECO:0000313" key="2">
    <source>
        <dbReference type="Proteomes" id="UP000577419"/>
    </source>
</evidence>
<evidence type="ECO:0000313" key="1">
    <source>
        <dbReference type="EMBL" id="HIH09027.1"/>
    </source>
</evidence>
<name>A0A7J4IZ14_9ARCH</name>
<reference evidence="2" key="1">
    <citation type="journal article" date="2020" name="bioRxiv">
        <title>A rank-normalized archaeal taxonomy based on genome phylogeny resolves widespread incomplete and uneven classifications.</title>
        <authorList>
            <person name="Rinke C."/>
            <person name="Chuvochina M."/>
            <person name="Mussig A.J."/>
            <person name="Chaumeil P.-A."/>
            <person name="Waite D.W."/>
            <person name="Whitman W.B."/>
            <person name="Parks D.H."/>
            <person name="Hugenholtz P."/>
        </authorList>
    </citation>
    <scope>NUCLEOTIDE SEQUENCE [LARGE SCALE GENOMIC DNA]</scope>
</reference>
<gene>
    <name evidence="1" type="ORF">HA237_06770</name>
</gene>
<dbReference type="AlphaFoldDB" id="A0A7J4IZ14"/>
<protein>
    <recommendedName>
        <fullName evidence="3">Lrp/AsnC family transcriptional regulator</fullName>
    </recommendedName>
</protein>
<dbReference type="Proteomes" id="UP000577419">
    <property type="component" value="Unassembled WGS sequence"/>
</dbReference>
<dbReference type="SUPFAM" id="SSF54909">
    <property type="entry name" value="Dimeric alpha+beta barrel"/>
    <property type="match status" value="1"/>
</dbReference>
<sequence length="98" mass="11348">MQRRGAIQAGLQNLKPEKEKQLKKFIKNSPVVNYAPRLIGKFDLLVSIKSKDLQDFYGFVDEFRTNFPGIIHSFDSMLVEEQIKVSTNQYTEILKKQA</sequence>
<organism evidence="1 2">
    <name type="scientific">Candidatus Iainarchaeum sp</name>
    <dbReference type="NCBI Taxonomy" id="3101447"/>
    <lineage>
        <taxon>Archaea</taxon>
        <taxon>Candidatus Iainarchaeota</taxon>
        <taxon>Candidatus Iainarchaeia</taxon>
        <taxon>Candidatus Iainarchaeales</taxon>
        <taxon>Candidatus Iainarchaeaceae</taxon>
        <taxon>Candidatus Iainarchaeum</taxon>
    </lineage>
</organism>
<dbReference type="EMBL" id="DUFG01000036">
    <property type="protein sequence ID" value="HIH09027.1"/>
    <property type="molecule type" value="Genomic_DNA"/>
</dbReference>
<evidence type="ECO:0008006" key="3">
    <source>
        <dbReference type="Google" id="ProtNLM"/>
    </source>
</evidence>
<dbReference type="InterPro" id="IPR011008">
    <property type="entry name" value="Dimeric_a/b-barrel"/>
</dbReference>
<comment type="caution">
    <text evidence="1">The sequence shown here is derived from an EMBL/GenBank/DDBJ whole genome shotgun (WGS) entry which is preliminary data.</text>
</comment>
<dbReference type="Gene3D" id="3.30.70.920">
    <property type="match status" value="1"/>
</dbReference>